<dbReference type="PROSITE" id="PS00902">
    <property type="entry name" value="GLUTAMATE_5_KINASE"/>
    <property type="match status" value="1"/>
</dbReference>
<dbReference type="InterPro" id="IPR005715">
    <property type="entry name" value="Glu_5kinase/COase_Synthase"/>
</dbReference>
<comment type="pathway">
    <text evidence="8">Amino-acid biosynthesis; L-proline biosynthesis; L-glutamate 5-semialdehyde from L-glutamate: step 1/2.</text>
</comment>
<organism evidence="10 11">
    <name type="scientific">Sumerlaea chitinivorans</name>
    <dbReference type="NCBI Taxonomy" id="2250252"/>
    <lineage>
        <taxon>Bacteria</taxon>
        <taxon>Candidatus Sumerlaeota</taxon>
        <taxon>Candidatus Sumerlaeia</taxon>
        <taxon>Candidatus Sumerlaeales</taxon>
        <taxon>Candidatus Sumerlaeaceae</taxon>
        <taxon>Candidatus Sumerlaea</taxon>
    </lineage>
</organism>
<keyword evidence="6 8" id="KW-0418">Kinase</keyword>
<dbReference type="KEGG" id="schv:BRCON_2220"/>
<dbReference type="GO" id="GO:0005829">
    <property type="term" value="C:cytosol"/>
    <property type="evidence" value="ECO:0007669"/>
    <property type="project" value="TreeGrafter"/>
</dbReference>
<comment type="similarity">
    <text evidence="8">Belongs to the glutamate 5-kinase family.</text>
</comment>
<keyword evidence="4 8" id="KW-0808">Transferase</keyword>
<dbReference type="EC" id="2.7.2.11" evidence="8"/>
<protein>
    <recommendedName>
        <fullName evidence="8">Glutamate 5-kinase</fullName>
        <ecNumber evidence="8">2.7.2.11</ecNumber>
    </recommendedName>
    <alternativeName>
        <fullName evidence="8">Gamma-glutamyl kinase</fullName>
        <shortName evidence="8">GK</shortName>
    </alternativeName>
</protein>
<dbReference type="GO" id="GO:0055129">
    <property type="term" value="P:L-proline biosynthetic process"/>
    <property type="evidence" value="ECO:0007669"/>
    <property type="project" value="UniProtKB-UniRule"/>
</dbReference>
<evidence type="ECO:0000256" key="6">
    <source>
        <dbReference type="ARBA" id="ARBA00022777"/>
    </source>
</evidence>
<dbReference type="EMBL" id="CP030759">
    <property type="protein sequence ID" value="AXA36997.1"/>
    <property type="molecule type" value="Genomic_DNA"/>
</dbReference>
<dbReference type="Proteomes" id="UP000262583">
    <property type="component" value="Chromosome"/>
</dbReference>
<dbReference type="PIRSF" id="PIRSF000729">
    <property type="entry name" value="GK"/>
    <property type="match status" value="1"/>
</dbReference>
<dbReference type="InterPro" id="IPR011529">
    <property type="entry name" value="Glu_5kinase"/>
</dbReference>
<evidence type="ECO:0000313" key="10">
    <source>
        <dbReference type="EMBL" id="AXA36997.1"/>
    </source>
</evidence>
<evidence type="ECO:0000313" key="11">
    <source>
        <dbReference type="Proteomes" id="UP000262583"/>
    </source>
</evidence>
<feature type="binding site" evidence="8">
    <location>
        <position position="135"/>
    </location>
    <ligand>
        <name>substrate</name>
    </ligand>
</feature>
<evidence type="ECO:0000256" key="7">
    <source>
        <dbReference type="ARBA" id="ARBA00022840"/>
    </source>
</evidence>
<keyword evidence="3 8" id="KW-0641">Proline biosynthesis</keyword>
<dbReference type="NCBIfam" id="TIGR01027">
    <property type="entry name" value="proB"/>
    <property type="match status" value="1"/>
</dbReference>
<dbReference type="AlphaFoldDB" id="A0A2Z4Y6Y2"/>
<dbReference type="Pfam" id="PF00696">
    <property type="entry name" value="AA_kinase"/>
    <property type="match status" value="1"/>
</dbReference>
<comment type="function">
    <text evidence="8">Catalyzes the transfer of a phosphate group to glutamate to form L-glutamate 5-phosphate.</text>
</comment>
<dbReference type="SUPFAM" id="SSF53633">
    <property type="entry name" value="Carbamate kinase-like"/>
    <property type="match status" value="1"/>
</dbReference>
<comment type="caution">
    <text evidence="8">Lacks conserved residue(s) required for the propagation of feature annotation.</text>
</comment>
<dbReference type="PROSITE" id="PS50890">
    <property type="entry name" value="PUA"/>
    <property type="match status" value="1"/>
</dbReference>
<dbReference type="InterPro" id="IPR001057">
    <property type="entry name" value="Glu/AcGlu_kinase"/>
</dbReference>
<dbReference type="CDD" id="cd21157">
    <property type="entry name" value="PUA_G5K"/>
    <property type="match status" value="1"/>
</dbReference>
<evidence type="ECO:0000256" key="8">
    <source>
        <dbReference type="HAMAP-Rule" id="MF_00456"/>
    </source>
</evidence>
<feature type="binding site" evidence="8">
    <location>
        <position position="123"/>
    </location>
    <ligand>
        <name>substrate</name>
    </ligand>
</feature>
<feature type="binding site" evidence="8">
    <location>
        <begin position="155"/>
        <end position="156"/>
    </location>
    <ligand>
        <name>ATP</name>
        <dbReference type="ChEBI" id="CHEBI:30616"/>
    </ligand>
</feature>
<dbReference type="GO" id="GO:0003723">
    <property type="term" value="F:RNA binding"/>
    <property type="evidence" value="ECO:0007669"/>
    <property type="project" value="InterPro"/>
</dbReference>
<name>A0A2Z4Y6Y2_SUMC1</name>
<sequence length="365" mass="39281">MLTNADGDLDKGMLRTIADWTSERMAAGCNVILVTSGAVAAGRSALGVRDRNLTISQKQALAAVGQSRLMQIYAELFATHGFHVGQMLLTAGDMEDRRRYVNARYTLEELLRRRCIPIINENDTVTVDELKFGDNDGLAARVAVKMQADALVLLSDVDGVFSANPKTTPDARLIEVIEKVTPALIEQLCPTSQTGSLVGSGGMLSKLRAARLATSAGTHVAIANGKRPGILSNLVAGKFVGTYFPPAPTHRSQRTQWILHGRVSGTRQVVVDDGARDALLHRHKSLLPAGILRVVGTFKAGDLVDIVDSAGRLLGRGIVNYSSAEMDLIRGHRSADIAKILGAKPYDEAIHRDNLALFEEVTSAR</sequence>
<comment type="subcellular location">
    <subcellularLocation>
        <location evidence="8">Cytoplasm</location>
    </subcellularLocation>
</comment>
<feature type="binding site" evidence="8">
    <location>
        <begin position="200"/>
        <end position="206"/>
    </location>
    <ligand>
        <name>ATP</name>
        <dbReference type="ChEBI" id="CHEBI:30616"/>
    </ligand>
</feature>
<evidence type="ECO:0000256" key="1">
    <source>
        <dbReference type="ARBA" id="ARBA00022490"/>
    </source>
</evidence>
<dbReference type="InterPro" id="IPR041739">
    <property type="entry name" value="G5K_ProB"/>
</dbReference>
<dbReference type="SUPFAM" id="SSF88697">
    <property type="entry name" value="PUA domain-like"/>
    <property type="match status" value="1"/>
</dbReference>
<evidence type="ECO:0000256" key="4">
    <source>
        <dbReference type="ARBA" id="ARBA00022679"/>
    </source>
</evidence>
<keyword evidence="1 8" id="KW-0963">Cytoplasm</keyword>
<feature type="domain" description="PUA" evidence="9">
    <location>
        <begin position="267"/>
        <end position="350"/>
    </location>
</feature>
<dbReference type="Pfam" id="PF01472">
    <property type="entry name" value="PUA"/>
    <property type="match status" value="1"/>
</dbReference>
<dbReference type="Gene3D" id="3.40.1160.10">
    <property type="entry name" value="Acetylglutamate kinase-like"/>
    <property type="match status" value="2"/>
</dbReference>
<dbReference type="PANTHER" id="PTHR43654">
    <property type="entry name" value="GLUTAMATE 5-KINASE"/>
    <property type="match status" value="1"/>
</dbReference>
<dbReference type="PANTHER" id="PTHR43654:SF1">
    <property type="entry name" value="ISOPENTENYL PHOSPHATE KINASE"/>
    <property type="match status" value="1"/>
</dbReference>
<evidence type="ECO:0000256" key="2">
    <source>
        <dbReference type="ARBA" id="ARBA00022605"/>
    </source>
</evidence>
<dbReference type="UniPathway" id="UPA00098">
    <property type="reaction ID" value="UER00359"/>
</dbReference>
<accession>A0A2Z4Y6Y2</accession>
<dbReference type="GO" id="GO:0004349">
    <property type="term" value="F:glutamate 5-kinase activity"/>
    <property type="evidence" value="ECO:0007669"/>
    <property type="project" value="UniProtKB-UniRule"/>
</dbReference>
<evidence type="ECO:0000259" key="9">
    <source>
        <dbReference type="SMART" id="SM00359"/>
    </source>
</evidence>
<evidence type="ECO:0000256" key="5">
    <source>
        <dbReference type="ARBA" id="ARBA00022741"/>
    </source>
</evidence>
<dbReference type="InterPro" id="IPR015947">
    <property type="entry name" value="PUA-like_sf"/>
</dbReference>
<reference evidence="10 11" key="1">
    <citation type="submission" date="2018-05" db="EMBL/GenBank/DDBJ databases">
        <title>A metagenomic window into the 2 km-deep terrestrial subsurface aquifer revealed taxonomically and functionally diverse microbial community comprising novel uncultured bacterial lineages.</title>
        <authorList>
            <person name="Kadnikov V.V."/>
            <person name="Mardanov A.V."/>
            <person name="Beletsky A.V."/>
            <person name="Banks D."/>
            <person name="Pimenov N.V."/>
            <person name="Frank Y.A."/>
            <person name="Karnachuk O.V."/>
            <person name="Ravin N.V."/>
        </authorList>
    </citation>
    <scope>NUCLEOTIDE SEQUENCE [LARGE SCALE GENOMIC DNA]</scope>
    <source>
        <strain evidence="10">BY</strain>
    </source>
</reference>
<keyword evidence="7 8" id="KW-0067">ATP-binding</keyword>
<keyword evidence="5 8" id="KW-0547">Nucleotide-binding</keyword>
<dbReference type="FunFam" id="3.40.1160.10:FF:000018">
    <property type="entry name" value="Glutamate 5-kinase"/>
    <property type="match status" value="1"/>
</dbReference>
<dbReference type="InterPro" id="IPR001048">
    <property type="entry name" value="Asp/Glu/Uridylate_kinase"/>
</dbReference>
<dbReference type="InterPro" id="IPR002478">
    <property type="entry name" value="PUA"/>
</dbReference>
<dbReference type="InterPro" id="IPR019797">
    <property type="entry name" value="Glutamate_5-kinase_CS"/>
</dbReference>
<feature type="binding site" evidence="8">
    <location>
        <position position="36"/>
    </location>
    <ligand>
        <name>substrate</name>
    </ligand>
</feature>
<dbReference type="HAMAP" id="MF_00456">
    <property type="entry name" value="ProB"/>
    <property type="match status" value="1"/>
</dbReference>
<dbReference type="InterPro" id="IPR036393">
    <property type="entry name" value="AceGlu_kinase-like_sf"/>
</dbReference>
<dbReference type="SMART" id="SM00359">
    <property type="entry name" value="PUA"/>
    <property type="match status" value="1"/>
</dbReference>
<dbReference type="PRINTS" id="PR00474">
    <property type="entry name" value="GLU5KINASE"/>
</dbReference>
<gene>
    <name evidence="8" type="primary">proB</name>
    <name evidence="10" type="ORF">BRCON_2220</name>
</gene>
<dbReference type="CDD" id="cd04242">
    <property type="entry name" value="AAK_G5K_ProB"/>
    <property type="match status" value="1"/>
</dbReference>
<dbReference type="InterPro" id="IPR036974">
    <property type="entry name" value="PUA_sf"/>
</dbReference>
<dbReference type="Gene3D" id="2.30.130.10">
    <property type="entry name" value="PUA domain"/>
    <property type="match status" value="1"/>
</dbReference>
<comment type="catalytic activity">
    <reaction evidence="8">
        <text>L-glutamate + ATP = L-glutamyl 5-phosphate + ADP</text>
        <dbReference type="Rhea" id="RHEA:14877"/>
        <dbReference type="ChEBI" id="CHEBI:29985"/>
        <dbReference type="ChEBI" id="CHEBI:30616"/>
        <dbReference type="ChEBI" id="CHEBI:58274"/>
        <dbReference type="ChEBI" id="CHEBI:456216"/>
        <dbReference type="EC" id="2.7.2.11"/>
    </reaction>
</comment>
<evidence type="ECO:0000256" key="3">
    <source>
        <dbReference type="ARBA" id="ARBA00022650"/>
    </source>
</evidence>
<keyword evidence="2 8" id="KW-0028">Amino-acid biosynthesis</keyword>
<proteinExistence type="inferred from homology"/>
<dbReference type="GO" id="GO:0005524">
    <property type="term" value="F:ATP binding"/>
    <property type="evidence" value="ECO:0007669"/>
    <property type="project" value="UniProtKB-KW"/>
</dbReference>